<dbReference type="GeneID" id="100162607"/>
<dbReference type="Gene3D" id="2.40.10.10">
    <property type="entry name" value="Trypsin-like serine proteases"/>
    <property type="match status" value="2"/>
</dbReference>
<dbReference type="PANTHER" id="PTHR24256">
    <property type="entry name" value="TRYPTASE-RELATED"/>
    <property type="match status" value="1"/>
</dbReference>
<dbReference type="InterPro" id="IPR001254">
    <property type="entry name" value="Trypsin_dom"/>
</dbReference>
<evidence type="ECO:0000313" key="4">
    <source>
        <dbReference type="EnsemblMetazoa" id="XP_029345751.1"/>
    </source>
</evidence>
<sequence length="173" mass="19221">MVCHLGVEIVHLNEHYHGSSEFHANDLAIIVVRNRISFNIGVAPVCVDWRDINTIPNGAKGKIVGWGKTEKGIESPILLEASLPYIDHNSCRDMYINGFERYVTVDKFCAGSALGQGVLNGDSGAGLSFLHSNSYYLTGVASVKDPEKNDSVAVFTEIKHHIQWIRRLYNKHN</sequence>
<feature type="domain" description="Peptidase S1" evidence="3">
    <location>
        <begin position="7"/>
        <end position="170"/>
    </location>
</feature>
<dbReference type="Proteomes" id="UP000007819">
    <property type="component" value="Chromosome A2"/>
</dbReference>
<dbReference type="InterPro" id="IPR009003">
    <property type="entry name" value="Peptidase_S1_PA"/>
</dbReference>
<dbReference type="KEGG" id="api:100162607"/>
<evidence type="ECO:0000256" key="2">
    <source>
        <dbReference type="ARBA" id="ARBA00024195"/>
    </source>
</evidence>
<protein>
    <recommendedName>
        <fullName evidence="3">Peptidase S1 domain-containing protein</fullName>
    </recommendedName>
</protein>
<dbReference type="AlphaFoldDB" id="A0A8R2JSJ8"/>
<organism evidence="4 5">
    <name type="scientific">Acyrthosiphon pisum</name>
    <name type="common">Pea aphid</name>
    <dbReference type="NCBI Taxonomy" id="7029"/>
    <lineage>
        <taxon>Eukaryota</taxon>
        <taxon>Metazoa</taxon>
        <taxon>Ecdysozoa</taxon>
        <taxon>Arthropoda</taxon>
        <taxon>Hexapoda</taxon>
        <taxon>Insecta</taxon>
        <taxon>Pterygota</taxon>
        <taxon>Neoptera</taxon>
        <taxon>Paraneoptera</taxon>
        <taxon>Hemiptera</taxon>
        <taxon>Sternorrhyncha</taxon>
        <taxon>Aphidomorpha</taxon>
        <taxon>Aphidoidea</taxon>
        <taxon>Aphididae</taxon>
        <taxon>Macrosiphini</taxon>
        <taxon>Acyrthosiphon</taxon>
    </lineage>
</organism>
<accession>A0A8R2JSJ8</accession>
<dbReference type="Pfam" id="PF00089">
    <property type="entry name" value="Trypsin"/>
    <property type="match status" value="1"/>
</dbReference>
<dbReference type="GO" id="GO:0004252">
    <property type="term" value="F:serine-type endopeptidase activity"/>
    <property type="evidence" value="ECO:0007669"/>
    <property type="project" value="InterPro"/>
</dbReference>
<dbReference type="SMART" id="SM00020">
    <property type="entry name" value="Tryp_SPc"/>
    <property type="match status" value="1"/>
</dbReference>
<comment type="similarity">
    <text evidence="2">Belongs to the peptidase S1 family. CLIP subfamily.</text>
</comment>
<dbReference type="PROSITE" id="PS50240">
    <property type="entry name" value="TRYPSIN_DOM"/>
    <property type="match status" value="1"/>
</dbReference>
<dbReference type="OrthoDB" id="2019384at2759"/>
<keyword evidence="5" id="KW-1185">Reference proteome</keyword>
<dbReference type="InterPro" id="IPR051487">
    <property type="entry name" value="Ser/Thr_Proteases_Immune/Dev"/>
</dbReference>
<dbReference type="SUPFAM" id="SSF50494">
    <property type="entry name" value="Trypsin-like serine proteases"/>
    <property type="match status" value="1"/>
</dbReference>
<evidence type="ECO:0000256" key="1">
    <source>
        <dbReference type="ARBA" id="ARBA00023157"/>
    </source>
</evidence>
<dbReference type="GO" id="GO:0006508">
    <property type="term" value="P:proteolysis"/>
    <property type="evidence" value="ECO:0007669"/>
    <property type="project" value="InterPro"/>
</dbReference>
<keyword evidence="1" id="KW-1015">Disulfide bond</keyword>
<name>A0A8R2JSJ8_ACYPI</name>
<dbReference type="EnsemblMetazoa" id="XM_029489891.1">
    <property type="protein sequence ID" value="XP_029345751.1"/>
    <property type="gene ID" value="LOC100162607"/>
</dbReference>
<proteinExistence type="inferred from homology"/>
<reference evidence="5" key="1">
    <citation type="submission" date="2010-06" db="EMBL/GenBank/DDBJ databases">
        <authorList>
            <person name="Jiang H."/>
            <person name="Abraham K."/>
            <person name="Ali S."/>
            <person name="Alsbrooks S.L."/>
            <person name="Anim B.N."/>
            <person name="Anosike U.S."/>
            <person name="Attaway T."/>
            <person name="Bandaranaike D.P."/>
            <person name="Battles P.K."/>
            <person name="Bell S.N."/>
            <person name="Bell A.V."/>
            <person name="Beltran B."/>
            <person name="Bickham C."/>
            <person name="Bustamante Y."/>
            <person name="Caleb T."/>
            <person name="Canada A."/>
            <person name="Cardenas V."/>
            <person name="Carter K."/>
            <person name="Chacko J."/>
            <person name="Chandrabose M.N."/>
            <person name="Chavez D."/>
            <person name="Chavez A."/>
            <person name="Chen L."/>
            <person name="Chu H.-S."/>
            <person name="Claassen K.J."/>
            <person name="Cockrell R."/>
            <person name="Collins M."/>
            <person name="Cooper J.A."/>
            <person name="Cree A."/>
            <person name="Curry S.M."/>
            <person name="Da Y."/>
            <person name="Dao M.D."/>
            <person name="Das B."/>
            <person name="Davila M.-L."/>
            <person name="Davy-Carroll L."/>
            <person name="Denson S."/>
            <person name="Dinh H."/>
            <person name="Ebong V.E."/>
            <person name="Edwards J.R."/>
            <person name="Egan A."/>
            <person name="El-Daye J."/>
            <person name="Escobedo L."/>
            <person name="Fernandez S."/>
            <person name="Fernando P.R."/>
            <person name="Flagg N."/>
            <person name="Forbes L.D."/>
            <person name="Fowler R.G."/>
            <person name="Fu Q."/>
            <person name="Gabisi R.A."/>
            <person name="Ganer J."/>
            <person name="Garbino Pronczuk A."/>
            <person name="Garcia R.M."/>
            <person name="Garner T."/>
            <person name="Garrett T.E."/>
            <person name="Gonzalez D.A."/>
            <person name="Hamid H."/>
            <person name="Hawkins E.S."/>
            <person name="Hirani K."/>
            <person name="Hogues M.E."/>
            <person name="Hollins B."/>
            <person name="Hsiao C.-H."/>
            <person name="Jabil R."/>
            <person name="James M.L."/>
            <person name="Jhangiani S.N."/>
            <person name="Johnson B."/>
            <person name="Johnson Q."/>
            <person name="Joshi V."/>
            <person name="Kalu J.B."/>
            <person name="Kam C."/>
            <person name="Kashfia A."/>
            <person name="Keebler J."/>
            <person name="Kisamo H."/>
            <person name="Kovar C.L."/>
            <person name="Lago L.A."/>
            <person name="Lai C.-Y."/>
            <person name="Laidlaw J."/>
            <person name="Lara F."/>
            <person name="Le T.-K."/>
            <person name="Lee S.L."/>
            <person name="Legall F.H."/>
            <person name="Lemon S.J."/>
            <person name="Lewis L.R."/>
            <person name="Li B."/>
            <person name="Liu Y."/>
            <person name="Liu Y.-S."/>
            <person name="Lopez J."/>
            <person name="Lozado R.J."/>
            <person name="Lu J."/>
            <person name="Madu R.C."/>
            <person name="Maheshwari M."/>
            <person name="Maheshwari R."/>
            <person name="Malloy K."/>
            <person name="Martinez E."/>
            <person name="Mathew T."/>
            <person name="Mercado I.C."/>
            <person name="Mercado C."/>
            <person name="Meyer B."/>
            <person name="Montgomery K."/>
            <person name="Morgan M.B."/>
            <person name="Munidasa M."/>
            <person name="Nazareth L.V."/>
            <person name="Nelson J."/>
            <person name="Ng B.M."/>
            <person name="Nguyen N.B."/>
            <person name="Nguyen P.Q."/>
            <person name="Nguyen T."/>
            <person name="Obregon M."/>
            <person name="Okwuonu G.O."/>
            <person name="Onwere C.G."/>
            <person name="Orozco G."/>
            <person name="Parra A."/>
            <person name="Patel S."/>
            <person name="Patil S."/>
            <person name="Perez A."/>
            <person name="Perez Y."/>
            <person name="Pham C."/>
            <person name="Primus E.L."/>
            <person name="Pu L.-L."/>
            <person name="Puazo M."/>
            <person name="Qin X."/>
            <person name="Quiroz J.B."/>
            <person name="Reese J."/>
            <person name="Richards S."/>
            <person name="Rives C.M."/>
            <person name="Robberts R."/>
            <person name="Ruiz S.J."/>
            <person name="Ruiz M.J."/>
            <person name="Santibanez J."/>
            <person name="Schneider B.W."/>
            <person name="Sisson I."/>
            <person name="Smith M."/>
            <person name="Sodergren E."/>
            <person name="Song X.-Z."/>
            <person name="Song B.B."/>
            <person name="Summersgill H."/>
            <person name="Thelus R."/>
            <person name="Thornton R.D."/>
            <person name="Trejos Z.Y."/>
            <person name="Usmani K."/>
            <person name="Vattathil S."/>
            <person name="Villasana D."/>
            <person name="Walker D.L."/>
            <person name="Wang S."/>
            <person name="Wang K."/>
            <person name="White C.S."/>
            <person name="Williams A.C."/>
            <person name="Williamson J."/>
            <person name="Wilson K."/>
            <person name="Woghiren I.O."/>
            <person name="Woodworth J.R."/>
            <person name="Worley K.C."/>
            <person name="Wright R.A."/>
            <person name="Wu W."/>
            <person name="Young L."/>
            <person name="Zhang L."/>
            <person name="Zhang J."/>
            <person name="Zhu Y."/>
            <person name="Muzny D.M."/>
            <person name="Weinstock G."/>
            <person name="Gibbs R.A."/>
        </authorList>
    </citation>
    <scope>NUCLEOTIDE SEQUENCE [LARGE SCALE GENOMIC DNA]</scope>
    <source>
        <strain evidence="5">LSR1</strain>
    </source>
</reference>
<evidence type="ECO:0000313" key="5">
    <source>
        <dbReference type="Proteomes" id="UP000007819"/>
    </source>
</evidence>
<dbReference type="RefSeq" id="XP_029345751.1">
    <property type="nucleotide sequence ID" value="XM_029489891.1"/>
</dbReference>
<evidence type="ECO:0000259" key="3">
    <source>
        <dbReference type="PROSITE" id="PS50240"/>
    </source>
</evidence>
<dbReference type="InterPro" id="IPR043504">
    <property type="entry name" value="Peptidase_S1_PA_chymotrypsin"/>
</dbReference>
<reference evidence="4" key="2">
    <citation type="submission" date="2022-06" db="UniProtKB">
        <authorList>
            <consortium name="EnsemblMetazoa"/>
        </authorList>
    </citation>
    <scope>IDENTIFICATION</scope>
</reference>